<name>A0A0G0BTI6_9BACT</name>
<evidence type="ECO:0000256" key="8">
    <source>
        <dbReference type="ARBA" id="ARBA00022801"/>
    </source>
</evidence>
<protein>
    <recommendedName>
        <fullName evidence="14">Peptidase M50 domain-containing protein</fullName>
    </recommendedName>
</protein>
<keyword evidence="5" id="KW-0645">Protease</keyword>
<evidence type="ECO:0000256" key="13">
    <source>
        <dbReference type="SAM" id="Phobius"/>
    </source>
</evidence>
<dbReference type="Pfam" id="PF02163">
    <property type="entry name" value="Peptidase_M50"/>
    <property type="match status" value="1"/>
</dbReference>
<keyword evidence="6 13" id="KW-0812">Transmembrane</keyword>
<feature type="transmembrane region" description="Helical" evidence="13">
    <location>
        <begin position="175"/>
        <end position="198"/>
    </location>
</feature>
<dbReference type="AlphaFoldDB" id="A0A0G0BTI6"/>
<evidence type="ECO:0000256" key="10">
    <source>
        <dbReference type="ARBA" id="ARBA00022989"/>
    </source>
</evidence>
<keyword evidence="7" id="KW-0479">Metal-binding</keyword>
<feature type="domain" description="Peptidase M50" evidence="14">
    <location>
        <begin position="116"/>
        <end position="161"/>
    </location>
</feature>
<evidence type="ECO:0000313" key="15">
    <source>
        <dbReference type="EMBL" id="KKP72633.1"/>
    </source>
</evidence>
<keyword evidence="11" id="KW-0482">Metalloprotease</keyword>
<evidence type="ECO:0000256" key="7">
    <source>
        <dbReference type="ARBA" id="ARBA00022723"/>
    </source>
</evidence>
<evidence type="ECO:0000256" key="9">
    <source>
        <dbReference type="ARBA" id="ARBA00022833"/>
    </source>
</evidence>
<evidence type="ECO:0000256" key="5">
    <source>
        <dbReference type="ARBA" id="ARBA00022670"/>
    </source>
</evidence>
<evidence type="ECO:0000259" key="14">
    <source>
        <dbReference type="Pfam" id="PF02163"/>
    </source>
</evidence>
<gene>
    <name evidence="15" type="ORF">UR70_C0006G0084</name>
</gene>
<dbReference type="GO" id="GO:0006508">
    <property type="term" value="P:proteolysis"/>
    <property type="evidence" value="ECO:0007669"/>
    <property type="project" value="UniProtKB-KW"/>
</dbReference>
<dbReference type="InterPro" id="IPR044537">
    <property type="entry name" value="Rip2-like"/>
</dbReference>
<keyword evidence="4" id="KW-1003">Cell membrane</keyword>
<evidence type="ECO:0000256" key="2">
    <source>
        <dbReference type="ARBA" id="ARBA00004651"/>
    </source>
</evidence>
<evidence type="ECO:0000256" key="11">
    <source>
        <dbReference type="ARBA" id="ARBA00023049"/>
    </source>
</evidence>
<evidence type="ECO:0000256" key="12">
    <source>
        <dbReference type="ARBA" id="ARBA00023136"/>
    </source>
</evidence>
<proteinExistence type="inferred from homology"/>
<feature type="transmembrane region" description="Helical" evidence="13">
    <location>
        <begin position="122"/>
        <end position="144"/>
    </location>
</feature>
<comment type="caution">
    <text evidence="15">The sequence shown here is derived from an EMBL/GenBank/DDBJ whole genome shotgun (WGS) entry which is preliminary data.</text>
</comment>
<comment type="subcellular location">
    <subcellularLocation>
        <location evidence="2">Cell membrane</location>
        <topology evidence="2">Multi-pass membrane protein</topology>
    </subcellularLocation>
</comment>
<dbReference type="CDD" id="cd06158">
    <property type="entry name" value="S2P-M50_like_1"/>
    <property type="match status" value="1"/>
</dbReference>
<dbReference type="GO" id="GO:0008237">
    <property type="term" value="F:metallopeptidase activity"/>
    <property type="evidence" value="ECO:0007669"/>
    <property type="project" value="UniProtKB-KW"/>
</dbReference>
<reference evidence="15 16" key="1">
    <citation type="journal article" date="2015" name="Nature">
        <title>rRNA introns, odd ribosomes, and small enigmatic genomes across a large radiation of phyla.</title>
        <authorList>
            <person name="Brown C.T."/>
            <person name="Hug L.A."/>
            <person name="Thomas B.C."/>
            <person name="Sharon I."/>
            <person name="Castelle C.J."/>
            <person name="Singh A."/>
            <person name="Wilkins M.J."/>
            <person name="Williams K.H."/>
            <person name="Banfield J.F."/>
        </authorList>
    </citation>
    <scope>NUCLEOTIDE SEQUENCE [LARGE SCALE GENOMIC DNA]</scope>
</reference>
<dbReference type="InterPro" id="IPR008915">
    <property type="entry name" value="Peptidase_M50"/>
</dbReference>
<feature type="transmembrane region" description="Helical" evidence="13">
    <location>
        <begin position="89"/>
        <end position="110"/>
    </location>
</feature>
<comment type="cofactor">
    <cofactor evidence="1">
        <name>Zn(2+)</name>
        <dbReference type="ChEBI" id="CHEBI:29105"/>
    </cofactor>
</comment>
<keyword evidence="12 13" id="KW-0472">Membrane</keyword>
<evidence type="ECO:0000256" key="4">
    <source>
        <dbReference type="ARBA" id="ARBA00022475"/>
    </source>
</evidence>
<dbReference type="PANTHER" id="PTHR35864:SF1">
    <property type="entry name" value="ZINC METALLOPROTEASE YWHC-RELATED"/>
    <property type="match status" value="1"/>
</dbReference>
<keyword evidence="9" id="KW-0862">Zinc</keyword>
<dbReference type="EMBL" id="LBQE01000006">
    <property type="protein sequence ID" value="KKP72633.1"/>
    <property type="molecule type" value="Genomic_DNA"/>
</dbReference>
<dbReference type="PATRIC" id="fig|1618740.3.peg.280"/>
<comment type="similarity">
    <text evidence="3">Belongs to the peptidase M50B family.</text>
</comment>
<evidence type="ECO:0000256" key="3">
    <source>
        <dbReference type="ARBA" id="ARBA00007931"/>
    </source>
</evidence>
<dbReference type="GO" id="GO:0046872">
    <property type="term" value="F:metal ion binding"/>
    <property type="evidence" value="ECO:0007669"/>
    <property type="project" value="UniProtKB-KW"/>
</dbReference>
<dbReference type="InterPro" id="IPR052348">
    <property type="entry name" value="Metallopeptidase_M50B"/>
</dbReference>
<dbReference type="Proteomes" id="UP000034923">
    <property type="component" value="Unassembled WGS sequence"/>
</dbReference>
<accession>A0A0G0BTI6</accession>
<feature type="transmembrane region" description="Helical" evidence="13">
    <location>
        <begin position="6"/>
        <end position="26"/>
    </location>
</feature>
<keyword evidence="10 13" id="KW-1133">Transmembrane helix</keyword>
<keyword evidence="8" id="KW-0378">Hydrolase</keyword>
<evidence type="ECO:0000313" key="16">
    <source>
        <dbReference type="Proteomes" id="UP000034923"/>
    </source>
</evidence>
<sequence>MDTIFFIAILIMSVVIHEVSHGFIALRFGDRTALYAGRLTLNPLKHLDMFGSIILPIFLVLTHSSFLFGWAKPVPYNPNNLTNRKWGTIAVASAGILANLSLAVFFGLILRFSLNSVVSVDFVSIISSIVLINLGLAIFNLVPIPPLDGSKILFSLLPNSFYFVISFLEQYSLVLILIFIVFFANYLYPILAYLYYLITGLSL</sequence>
<dbReference type="GO" id="GO:0005886">
    <property type="term" value="C:plasma membrane"/>
    <property type="evidence" value="ECO:0007669"/>
    <property type="project" value="UniProtKB-SubCell"/>
</dbReference>
<evidence type="ECO:0000256" key="1">
    <source>
        <dbReference type="ARBA" id="ARBA00001947"/>
    </source>
</evidence>
<evidence type="ECO:0000256" key="6">
    <source>
        <dbReference type="ARBA" id="ARBA00022692"/>
    </source>
</evidence>
<organism evidence="15 16">
    <name type="scientific">Candidatus Nomurabacteria bacterium GW2011_GWB1_35_20</name>
    <dbReference type="NCBI Taxonomy" id="1618740"/>
    <lineage>
        <taxon>Bacteria</taxon>
        <taxon>Candidatus Nomuraibacteriota</taxon>
    </lineage>
</organism>
<feature type="transmembrane region" description="Helical" evidence="13">
    <location>
        <begin position="47"/>
        <end position="69"/>
    </location>
</feature>
<dbReference type="PANTHER" id="PTHR35864">
    <property type="entry name" value="ZINC METALLOPROTEASE MJ0611-RELATED"/>
    <property type="match status" value="1"/>
</dbReference>